<comment type="similarity">
    <text evidence="1">Belongs to the cytochrome P450 family.</text>
</comment>
<dbReference type="GO" id="GO:0016705">
    <property type="term" value="F:oxidoreductase activity, acting on paired donors, with incorporation or reduction of molecular oxygen"/>
    <property type="evidence" value="ECO:0007669"/>
    <property type="project" value="InterPro"/>
</dbReference>
<reference evidence="5" key="2">
    <citation type="submission" date="2021-12" db="EMBL/GenBank/DDBJ databases">
        <title>Resequencing data analysis of finger millet.</title>
        <authorList>
            <person name="Hatakeyama M."/>
            <person name="Aluri S."/>
            <person name="Balachadran M.T."/>
            <person name="Sivarajan S.R."/>
            <person name="Poveda L."/>
            <person name="Shimizu-Inatsugi R."/>
            <person name="Schlapbach R."/>
            <person name="Sreeman S.M."/>
            <person name="Shimizu K.K."/>
        </authorList>
    </citation>
    <scope>NUCLEOTIDE SEQUENCE</scope>
</reference>
<organism evidence="5 6">
    <name type="scientific">Eleusine coracana subsp. coracana</name>
    <dbReference type="NCBI Taxonomy" id="191504"/>
    <lineage>
        <taxon>Eukaryota</taxon>
        <taxon>Viridiplantae</taxon>
        <taxon>Streptophyta</taxon>
        <taxon>Embryophyta</taxon>
        <taxon>Tracheophyta</taxon>
        <taxon>Spermatophyta</taxon>
        <taxon>Magnoliopsida</taxon>
        <taxon>Liliopsida</taxon>
        <taxon>Poales</taxon>
        <taxon>Poaceae</taxon>
        <taxon>PACMAD clade</taxon>
        <taxon>Chloridoideae</taxon>
        <taxon>Cynodonteae</taxon>
        <taxon>Eleusininae</taxon>
        <taxon>Eleusine</taxon>
    </lineage>
</organism>
<dbReference type="AlphaFoldDB" id="A0AAV5CZB5"/>
<keyword evidence="6" id="KW-1185">Reference proteome</keyword>
<dbReference type="Pfam" id="PF00067">
    <property type="entry name" value="p450"/>
    <property type="match status" value="1"/>
</dbReference>
<evidence type="ECO:0000256" key="1">
    <source>
        <dbReference type="ARBA" id="ARBA00010617"/>
    </source>
</evidence>
<keyword evidence="4" id="KW-0472">Membrane</keyword>
<dbReference type="Gene3D" id="1.10.630.10">
    <property type="entry name" value="Cytochrome P450"/>
    <property type="match status" value="1"/>
</dbReference>
<keyword evidence="2" id="KW-0479">Metal-binding</keyword>
<protein>
    <submittedName>
        <fullName evidence="5">Uncharacterized protein</fullName>
    </submittedName>
</protein>
<name>A0AAV5CZB5_ELECO</name>
<comment type="caution">
    <text evidence="5">The sequence shown here is derived from an EMBL/GenBank/DDBJ whole genome shotgun (WGS) entry which is preliminary data.</text>
</comment>
<dbReference type="InterPro" id="IPR001128">
    <property type="entry name" value="Cyt_P450"/>
</dbReference>
<reference evidence="5" key="1">
    <citation type="journal article" date="2018" name="DNA Res.">
        <title>Multiple hybrid de novo genome assembly of finger millet, an orphan allotetraploid crop.</title>
        <authorList>
            <person name="Hatakeyama M."/>
            <person name="Aluri S."/>
            <person name="Balachadran M.T."/>
            <person name="Sivarajan S.R."/>
            <person name="Patrignani A."/>
            <person name="Gruter S."/>
            <person name="Poveda L."/>
            <person name="Shimizu-Inatsugi R."/>
            <person name="Baeten J."/>
            <person name="Francoijs K.J."/>
            <person name="Nataraja K.N."/>
            <person name="Reddy Y.A.N."/>
            <person name="Phadnis S."/>
            <person name="Ravikumar R.L."/>
            <person name="Schlapbach R."/>
            <person name="Sreeman S.M."/>
            <person name="Shimizu K.K."/>
        </authorList>
    </citation>
    <scope>NUCLEOTIDE SEQUENCE</scope>
</reference>
<dbReference type="PANTHER" id="PTHR47955:SF11">
    <property type="entry name" value="4-HYDROXYPHENYLACETALDEHYDE OXIME MONOOXYGENASE"/>
    <property type="match status" value="1"/>
</dbReference>
<dbReference type="GO" id="GO:0020037">
    <property type="term" value="F:heme binding"/>
    <property type="evidence" value="ECO:0007669"/>
    <property type="project" value="InterPro"/>
</dbReference>
<dbReference type="SUPFAM" id="SSF48264">
    <property type="entry name" value="Cytochrome P450"/>
    <property type="match status" value="1"/>
</dbReference>
<dbReference type="InterPro" id="IPR036396">
    <property type="entry name" value="Cyt_P450_sf"/>
</dbReference>
<keyword evidence="3" id="KW-0408">Iron</keyword>
<evidence type="ECO:0000256" key="4">
    <source>
        <dbReference type="SAM" id="Phobius"/>
    </source>
</evidence>
<dbReference type="GO" id="GO:0004497">
    <property type="term" value="F:monooxygenase activity"/>
    <property type="evidence" value="ECO:0007669"/>
    <property type="project" value="InterPro"/>
</dbReference>
<feature type="transmembrane region" description="Helical" evidence="4">
    <location>
        <begin position="21"/>
        <end position="40"/>
    </location>
</feature>
<accession>A0AAV5CZB5</accession>
<keyword evidence="4" id="KW-0812">Transmembrane</keyword>
<evidence type="ECO:0000313" key="5">
    <source>
        <dbReference type="EMBL" id="GJN03232.1"/>
    </source>
</evidence>
<gene>
    <name evidence="5" type="primary">ga20654</name>
    <name evidence="5" type="ORF">PR202_ga20654</name>
</gene>
<keyword evidence="4" id="KW-1133">Transmembrane helix</keyword>
<dbReference type="Proteomes" id="UP001054889">
    <property type="component" value="Unassembled WGS sequence"/>
</dbReference>
<evidence type="ECO:0000313" key="6">
    <source>
        <dbReference type="Proteomes" id="UP001054889"/>
    </source>
</evidence>
<dbReference type="EMBL" id="BQKI01000009">
    <property type="protein sequence ID" value="GJN03232.1"/>
    <property type="molecule type" value="Genomic_DNA"/>
</dbReference>
<dbReference type="GO" id="GO:0005506">
    <property type="term" value="F:iron ion binding"/>
    <property type="evidence" value="ECO:0007669"/>
    <property type="project" value="InterPro"/>
</dbReference>
<evidence type="ECO:0000256" key="3">
    <source>
        <dbReference type="ARBA" id="ARBA00023004"/>
    </source>
</evidence>
<dbReference type="PANTHER" id="PTHR47955">
    <property type="entry name" value="CYTOCHROME P450 FAMILY 71 PROTEIN"/>
    <property type="match status" value="1"/>
</dbReference>
<proteinExistence type="inferred from homology"/>
<evidence type="ECO:0000256" key="2">
    <source>
        <dbReference type="ARBA" id="ARBA00022723"/>
    </source>
</evidence>
<sequence>MAVAPLLSSNLLAILPQQWQLPSYLALLPVLLLSFVFLLMRTRFSLMKGVRLPPGPARLPILGNLHQLGTLPHRSLRDLARQHGPVMLLQLGMVPAVVVSSAEAAREVMKVHDADCCSRPASPGPRLLSYDLKDVAFAPYDEYWREMRKLFIVELLSMRRVKAAWYAREQQVITHLINHSSSRCSLDNKLV</sequence>